<dbReference type="InterPro" id="IPR036259">
    <property type="entry name" value="MFS_trans_sf"/>
</dbReference>
<evidence type="ECO:0000259" key="7">
    <source>
        <dbReference type="PROSITE" id="PS50850"/>
    </source>
</evidence>
<feature type="transmembrane region" description="Helical" evidence="6">
    <location>
        <begin position="201"/>
        <end position="222"/>
    </location>
</feature>
<dbReference type="Gene3D" id="1.20.1250.20">
    <property type="entry name" value="MFS general substrate transporter like domains"/>
    <property type="match status" value="1"/>
</dbReference>
<evidence type="ECO:0000313" key="10">
    <source>
        <dbReference type="Proteomes" id="UP000570595"/>
    </source>
</evidence>
<feature type="transmembrane region" description="Helical" evidence="6">
    <location>
        <begin position="376"/>
        <end position="396"/>
    </location>
</feature>
<organism evidence="8 11">
    <name type="scientific">Perkinsus olseni</name>
    <name type="common">Perkinsus atlanticus</name>
    <dbReference type="NCBI Taxonomy" id="32597"/>
    <lineage>
        <taxon>Eukaryota</taxon>
        <taxon>Sar</taxon>
        <taxon>Alveolata</taxon>
        <taxon>Perkinsozoa</taxon>
        <taxon>Perkinsea</taxon>
        <taxon>Perkinsida</taxon>
        <taxon>Perkinsidae</taxon>
        <taxon>Perkinsus</taxon>
    </lineage>
</organism>
<evidence type="ECO:0000256" key="3">
    <source>
        <dbReference type="ARBA" id="ARBA00022692"/>
    </source>
</evidence>
<feature type="domain" description="Major facilitator superfamily (MFS) profile" evidence="7">
    <location>
        <begin position="46"/>
        <end position="430"/>
    </location>
</feature>
<dbReference type="GO" id="GO:0016020">
    <property type="term" value="C:membrane"/>
    <property type="evidence" value="ECO:0007669"/>
    <property type="project" value="UniProtKB-SubCell"/>
</dbReference>
<evidence type="ECO:0000256" key="6">
    <source>
        <dbReference type="SAM" id="Phobius"/>
    </source>
</evidence>
<dbReference type="PRINTS" id="PR01035">
    <property type="entry name" value="TCRTETA"/>
</dbReference>
<evidence type="ECO:0000256" key="5">
    <source>
        <dbReference type="ARBA" id="ARBA00023136"/>
    </source>
</evidence>
<dbReference type="PANTHER" id="PTHR23504">
    <property type="entry name" value="MAJOR FACILITATOR SUPERFAMILY DOMAIN-CONTAINING PROTEIN 10"/>
    <property type="match status" value="1"/>
</dbReference>
<dbReference type="PROSITE" id="PS00216">
    <property type="entry name" value="SUGAR_TRANSPORT_1"/>
    <property type="match status" value="1"/>
</dbReference>
<evidence type="ECO:0000256" key="1">
    <source>
        <dbReference type="ARBA" id="ARBA00004141"/>
    </source>
</evidence>
<feature type="transmembrane region" description="Helical" evidence="6">
    <location>
        <begin position="292"/>
        <end position="311"/>
    </location>
</feature>
<feature type="transmembrane region" description="Helical" evidence="6">
    <location>
        <begin position="318"/>
        <end position="337"/>
    </location>
</feature>
<sequence length="458" mass="49169">MVALKNILLIPDRPRKGPLSDEEYYKLKPLRKLMYRLEYHPRRIMDLFLLFSSLLIEWLANTMLAPMTPWYVAKLAPNMNQGNGTSILMASYAVGTFCSSLVTGPLSDRIGRRPVIIGAMTIFMVSQFLVANAWDLGSFAGFRAMGGVAAGTRPVIMAFIIDSSRPADMKMYGVFFGLCVVVGQAIGPSIGGALSEVTLSFPFYFVGVLGAILVLLLLFFLTESLEKDENGMPIRKSGGPQVVMANNKFLWPTVACMAVAAFAGQYIEINWSTVFGLLGSEQYHLNPSENGGVLSIGVLAMIAVNILYMPITRFVEPALLACIGLFVSCLIVIVPFIDNLVGVIFLGMALQGGAACYFAGMAYFSANVCPPKKRGLVNSAIMGSANSGGIFGPFAAGNLYDLGPAYPFYLSVVISCIGALACLGIKAGIIYQQKLNKKAVQDLAVETQSNDTAASVSP</sequence>
<dbReference type="EMBL" id="JABAHT010000589">
    <property type="protein sequence ID" value="KAF4653787.1"/>
    <property type="molecule type" value="Genomic_DNA"/>
</dbReference>
<dbReference type="PANTHER" id="PTHR23504:SF15">
    <property type="entry name" value="MAJOR FACILITATOR SUPERFAMILY (MFS) PROFILE DOMAIN-CONTAINING PROTEIN"/>
    <property type="match status" value="1"/>
</dbReference>
<evidence type="ECO:0000256" key="2">
    <source>
        <dbReference type="ARBA" id="ARBA00022448"/>
    </source>
</evidence>
<evidence type="ECO:0000313" key="8">
    <source>
        <dbReference type="EMBL" id="KAF4653742.1"/>
    </source>
</evidence>
<feature type="transmembrane region" description="Helical" evidence="6">
    <location>
        <begin position="343"/>
        <end position="364"/>
    </location>
</feature>
<dbReference type="Proteomes" id="UP000572268">
    <property type="component" value="Unassembled WGS sequence"/>
</dbReference>
<keyword evidence="5 6" id="KW-0472">Membrane</keyword>
<feature type="transmembrane region" description="Helical" evidence="6">
    <location>
        <begin position="44"/>
        <end position="64"/>
    </location>
</feature>
<evidence type="ECO:0000313" key="11">
    <source>
        <dbReference type="Proteomes" id="UP000572268"/>
    </source>
</evidence>
<feature type="transmembrane region" description="Helical" evidence="6">
    <location>
        <begin position="84"/>
        <end position="103"/>
    </location>
</feature>
<feature type="transmembrane region" description="Helical" evidence="6">
    <location>
        <begin position="140"/>
        <end position="161"/>
    </location>
</feature>
<dbReference type="AlphaFoldDB" id="A0A7J6L3R9"/>
<proteinExistence type="predicted"/>
<evidence type="ECO:0000313" key="9">
    <source>
        <dbReference type="EMBL" id="KAF4653787.1"/>
    </source>
</evidence>
<feature type="transmembrane region" description="Helical" evidence="6">
    <location>
        <begin position="249"/>
        <end position="267"/>
    </location>
</feature>
<dbReference type="PROSITE" id="PS50850">
    <property type="entry name" value="MFS"/>
    <property type="match status" value="1"/>
</dbReference>
<gene>
    <name evidence="8" type="ORF">FOL46_009040</name>
    <name evidence="9" type="ORF">FOZ61_008679</name>
</gene>
<comment type="subcellular location">
    <subcellularLocation>
        <location evidence="1">Membrane</location>
        <topology evidence="1">Multi-pass membrane protein</topology>
    </subcellularLocation>
</comment>
<dbReference type="Pfam" id="PF07690">
    <property type="entry name" value="MFS_1"/>
    <property type="match status" value="1"/>
</dbReference>
<evidence type="ECO:0000256" key="4">
    <source>
        <dbReference type="ARBA" id="ARBA00022989"/>
    </source>
</evidence>
<keyword evidence="3 6" id="KW-0812">Transmembrane</keyword>
<keyword evidence="4 6" id="KW-1133">Transmembrane helix</keyword>
<dbReference type="OrthoDB" id="419174at2759"/>
<feature type="transmembrane region" description="Helical" evidence="6">
    <location>
        <begin position="408"/>
        <end position="431"/>
    </location>
</feature>
<dbReference type="SUPFAM" id="SSF103473">
    <property type="entry name" value="MFS general substrate transporter"/>
    <property type="match status" value="1"/>
</dbReference>
<comment type="caution">
    <text evidence="8">The sequence shown here is derived from an EMBL/GenBank/DDBJ whole genome shotgun (WGS) entry which is preliminary data.</text>
</comment>
<feature type="transmembrane region" description="Helical" evidence="6">
    <location>
        <begin position="115"/>
        <end position="134"/>
    </location>
</feature>
<reference evidence="10 11" key="1">
    <citation type="submission" date="2020-04" db="EMBL/GenBank/DDBJ databases">
        <title>Perkinsus olseni comparative genomics.</title>
        <authorList>
            <person name="Bogema D.R."/>
        </authorList>
    </citation>
    <scope>NUCLEOTIDE SEQUENCE [LARGE SCALE GENOMIC DNA]</scope>
    <source>
        <strain evidence="9">ATCC PRA-179</strain>
        <strain evidence="8">ATCC PRA-31</strain>
    </source>
</reference>
<dbReference type="InterPro" id="IPR001958">
    <property type="entry name" value="Tet-R_TetA/multi-R_MdtG-like"/>
</dbReference>
<dbReference type="GO" id="GO:0022857">
    <property type="term" value="F:transmembrane transporter activity"/>
    <property type="evidence" value="ECO:0007669"/>
    <property type="project" value="InterPro"/>
</dbReference>
<name>A0A7J6L3R9_PEROL</name>
<keyword evidence="2" id="KW-0813">Transport</keyword>
<dbReference type="InterPro" id="IPR020846">
    <property type="entry name" value="MFS_dom"/>
</dbReference>
<dbReference type="Proteomes" id="UP000570595">
    <property type="component" value="Unassembled WGS sequence"/>
</dbReference>
<dbReference type="InterPro" id="IPR005829">
    <property type="entry name" value="Sugar_transporter_CS"/>
</dbReference>
<dbReference type="InterPro" id="IPR011701">
    <property type="entry name" value="MFS"/>
</dbReference>
<accession>A0A7J6L3R9</accession>
<feature type="transmembrane region" description="Helical" evidence="6">
    <location>
        <begin position="173"/>
        <end position="195"/>
    </location>
</feature>
<protein>
    <recommendedName>
        <fullName evidence="7">Major facilitator superfamily (MFS) profile domain-containing protein</fullName>
    </recommendedName>
</protein>
<dbReference type="EMBL" id="JABANN010000781">
    <property type="protein sequence ID" value="KAF4653742.1"/>
    <property type="molecule type" value="Genomic_DNA"/>
</dbReference>